<sequence length="210" mass="23073">MESPDLAAIRAEYADAGLDEGDAGDDPVALLGRWTTQAIEAGLHEPNAMALATATPDGAPSVRLVLLKALDADGAVFYTNYASRKGDELETNPRAAAVLLWHPLQRQVRIEGRVSRVGPAESDRYFDSRPEGARAAAIASDQSRPVESRTALEQRFAEASAEALVRPDDWGGYRIALDVMEFWQGRPNRLHDRLRYSRSDAGWTCERLQP</sequence>
<dbReference type="Pfam" id="PF10590">
    <property type="entry name" value="PNP_phzG_C"/>
    <property type="match status" value="1"/>
</dbReference>
<comment type="pathway">
    <text evidence="5">Cofactor metabolism; pyridoxal 5'-phosphate salvage; pyridoxal 5'-phosphate from pyridoxine 5'-phosphate: step 1/1.</text>
</comment>
<evidence type="ECO:0000259" key="8">
    <source>
        <dbReference type="Pfam" id="PF10590"/>
    </source>
</evidence>
<dbReference type="InterPro" id="IPR011576">
    <property type="entry name" value="Pyridox_Oxase_N"/>
</dbReference>
<comment type="similarity">
    <text evidence="1 5">Belongs to the pyridoxamine 5'-phosphate oxidase family.</text>
</comment>
<reference evidence="9 10" key="1">
    <citation type="submission" date="2019-06" db="EMBL/GenBank/DDBJ databases">
        <title>Aeromicrobium sp. nov., isolated from a maize field.</title>
        <authorList>
            <person name="Lin S.-Y."/>
            <person name="Tsai C.-F."/>
            <person name="Young C.-C."/>
        </authorList>
    </citation>
    <scope>NUCLEOTIDE SEQUENCE [LARGE SCALE GENOMIC DNA]</scope>
    <source>
        <strain evidence="9 10">CC-CFT486</strain>
    </source>
</reference>
<evidence type="ECO:0000256" key="1">
    <source>
        <dbReference type="ARBA" id="ARBA00007301"/>
    </source>
</evidence>
<feature type="domain" description="Pyridoxine 5'-phosphate oxidase dimerisation C-terminal" evidence="8">
    <location>
        <begin position="170"/>
        <end position="210"/>
    </location>
</feature>
<organism evidence="9 10">
    <name type="scientific">Aeromicrobium terrae</name>
    <dbReference type="NCBI Taxonomy" id="2498846"/>
    <lineage>
        <taxon>Bacteria</taxon>
        <taxon>Bacillati</taxon>
        <taxon>Actinomycetota</taxon>
        <taxon>Actinomycetes</taxon>
        <taxon>Propionibacteriales</taxon>
        <taxon>Nocardioidaceae</taxon>
        <taxon>Aeromicrobium</taxon>
    </lineage>
</organism>
<name>A0A5C8NLN8_9ACTN</name>
<dbReference type="InterPro" id="IPR012349">
    <property type="entry name" value="Split_barrel_FMN-bd"/>
</dbReference>
<evidence type="ECO:0000256" key="4">
    <source>
        <dbReference type="ARBA" id="ARBA00023002"/>
    </source>
</evidence>
<feature type="binding site" evidence="5">
    <location>
        <position position="129"/>
    </location>
    <ligand>
        <name>substrate</name>
    </ligand>
</feature>
<feature type="binding site" evidence="5 6">
    <location>
        <begin position="63"/>
        <end position="68"/>
    </location>
    <ligand>
        <name>FMN</name>
        <dbReference type="ChEBI" id="CHEBI:58210"/>
    </ligand>
</feature>
<keyword evidence="5" id="KW-0664">Pyridoxine biosynthesis</keyword>
<evidence type="ECO:0000256" key="3">
    <source>
        <dbReference type="ARBA" id="ARBA00022643"/>
    </source>
</evidence>
<dbReference type="NCBIfam" id="NF004231">
    <property type="entry name" value="PRK05679.1"/>
    <property type="match status" value="1"/>
</dbReference>
<dbReference type="SUPFAM" id="SSF50475">
    <property type="entry name" value="FMN-binding split barrel"/>
    <property type="match status" value="1"/>
</dbReference>
<keyword evidence="4 5" id="KW-0560">Oxidoreductase</keyword>
<dbReference type="PIRSF" id="PIRSF000190">
    <property type="entry name" value="Pyd_amn-ph_oxd"/>
    <property type="match status" value="1"/>
</dbReference>
<keyword evidence="10" id="KW-1185">Reference proteome</keyword>
<feature type="binding site" evidence="5 6">
    <location>
        <position position="107"/>
    </location>
    <ligand>
        <name>FMN</name>
        <dbReference type="ChEBI" id="CHEBI:58210"/>
    </ligand>
</feature>
<dbReference type="Gene3D" id="2.30.110.10">
    <property type="entry name" value="Electron Transport, Fmn-binding Protein, Chain A"/>
    <property type="match status" value="1"/>
</dbReference>
<feature type="binding site" evidence="5 6">
    <location>
        <position position="84"/>
    </location>
    <ligand>
        <name>FMN</name>
        <dbReference type="ChEBI" id="CHEBI:58210"/>
    </ligand>
</feature>
<comment type="cofactor">
    <cofactor evidence="5 6">
        <name>FMN</name>
        <dbReference type="ChEBI" id="CHEBI:58210"/>
    </cofactor>
    <text evidence="5 6">Binds 1 FMN per subunit.</text>
</comment>
<dbReference type="Pfam" id="PF01243">
    <property type="entry name" value="PNPOx_N"/>
    <property type="match status" value="1"/>
</dbReference>
<feature type="binding site" evidence="5 6">
    <location>
        <position position="85"/>
    </location>
    <ligand>
        <name>FMN</name>
        <dbReference type="ChEBI" id="CHEBI:58210"/>
    </ligand>
</feature>
<dbReference type="InterPro" id="IPR019740">
    <property type="entry name" value="Pyridox_Oxase_CS"/>
</dbReference>
<feature type="binding site" evidence="5">
    <location>
        <position position="68"/>
    </location>
    <ligand>
        <name>substrate</name>
    </ligand>
</feature>
<dbReference type="EMBL" id="VDUX01000002">
    <property type="protein sequence ID" value="TXL62182.1"/>
    <property type="molecule type" value="Genomic_DNA"/>
</dbReference>
<feature type="domain" description="Pyridoxamine 5'-phosphate oxidase N-terminal" evidence="7">
    <location>
        <begin position="36"/>
        <end position="159"/>
    </location>
</feature>
<dbReference type="InterPro" id="IPR019576">
    <property type="entry name" value="Pyridoxamine_oxidase_dimer_C"/>
</dbReference>
<comment type="function">
    <text evidence="5">Catalyzes the oxidation of either pyridoxine 5'-phosphate (PNP) or pyridoxamine 5'-phosphate (PMP) into pyridoxal 5'-phosphate (PLP).</text>
</comment>
<evidence type="ECO:0000256" key="6">
    <source>
        <dbReference type="PIRSR" id="PIRSR000190-2"/>
    </source>
</evidence>
<dbReference type="AlphaFoldDB" id="A0A5C8NLN8"/>
<dbReference type="GO" id="GO:0010181">
    <property type="term" value="F:FMN binding"/>
    <property type="evidence" value="ECO:0007669"/>
    <property type="project" value="UniProtKB-UniRule"/>
</dbReference>
<dbReference type="GO" id="GO:0004733">
    <property type="term" value="F:pyridoxamine phosphate oxidase activity"/>
    <property type="evidence" value="ECO:0007669"/>
    <property type="project" value="UniProtKB-UniRule"/>
</dbReference>
<dbReference type="UniPathway" id="UPA01068">
    <property type="reaction ID" value="UER00304"/>
</dbReference>
<dbReference type="PANTHER" id="PTHR10851:SF0">
    <property type="entry name" value="PYRIDOXINE-5'-PHOSPHATE OXIDASE"/>
    <property type="match status" value="1"/>
</dbReference>
<comment type="caution">
    <text evidence="5">Lacks conserved residue(s) required for the propagation of feature annotation.</text>
</comment>
<dbReference type="Proteomes" id="UP000321571">
    <property type="component" value="Unassembled WGS sequence"/>
</dbReference>
<protein>
    <recommendedName>
        <fullName evidence="5">Pyridoxine/pyridoxamine 5'-phosphate oxidase</fullName>
        <ecNumber evidence="5">1.4.3.5</ecNumber>
    </recommendedName>
    <alternativeName>
        <fullName evidence="5">PNP/PMP oxidase</fullName>
        <shortName evidence="5">PNPOx</shortName>
    </alternativeName>
    <alternativeName>
        <fullName evidence="5">Pyridoxal 5'-phosphate synthase</fullName>
    </alternativeName>
</protein>
<dbReference type="InterPro" id="IPR000659">
    <property type="entry name" value="Pyridox_Oxase"/>
</dbReference>
<evidence type="ECO:0000259" key="7">
    <source>
        <dbReference type="Pfam" id="PF01243"/>
    </source>
</evidence>
<dbReference type="HAMAP" id="MF_01629">
    <property type="entry name" value="PdxH"/>
    <property type="match status" value="1"/>
</dbReference>
<feature type="binding site" evidence="5 6">
    <location>
        <begin position="78"/>
        <end position="79"/>
    </location>
    <ligand>
        <name>FMN</name>
        <dbReference type="ChEBI" id="CHEBI:58210"/>
    </ligand>
</feature>
<comment type="catalytic activity">
    <reaction evidence="5">
        <text>pyridoxamine 5'-phosphate + O2 + H2O = pyridoxal 5'-phosphate + H2O2 + NH4(+)</text>
        <dbReference type="Rhea" id="RHEA:15817"/>
        <dbReference type="ChEBI" id="CHEBI:15377"/>
        <dbReference type="ChEBI" id="CHEBI:15379"/>
        <dbReference type="ChEBI" id="CHEBI:16240"/>
        <dbReference type="ChEBI" id="CHEBI:28938"/>
        <dbReference type="ChEBI" id="CHEBI:58451"/>
        <dbReference type="ChEBI" id="CHEBI:597326"/>
        <dbReference type="EC" id="1.4.3.5"/>
    </reaction>
</comment>
<feature type="binding site" evidence="5">
    <location>
        <begin position="189"/>
        <end position="191"/>
    </location>
    <ligand>
        <name>substrate</name>
    </ligand>
</feature>
<proteinExistence type="inferred from homology"/>
<keyword evidence="2 5" id="KW-0285">Flavoprotein</keyword>
<evidence type="ECO:0000256" key="2">
    <source>
        <dbReference type="ARBA" id="ARBA00022630"/>
    </source>
</evidence>
<comment type="catalytic activity">
    <reaction evidence="5">
        <text>pyridoxine 5'-phosphate + O2 = pyridoxal 5'-phosphate + H2O2</text>
        <dbReference type="Rhea" id="RHEA:15149"/>
        <dbReference type="ChEBI" id="CHEBI:15379"/>
        <dbReference type="ChEBI" id="CHEBI:16240"/>
        <dbReference type="ChEBI" id="CHEBI:58589"/>
        <dbReference type="ChEBI" id="CHEBI:597326"/>
        <dbReference type="EC" id="1.4.3.5"/>
    </reaction>
</comment>
<evidence type="ECO:0000313" key="9">
    <source>
        <dbReference type="EMBL" id="TXL62182.1"/>
    </source>
</evidence>
<accession>A0A5C8NLN8</accession>
<feature type="binding site" evidence="5 6">
    <location>
        <position position="193"/>
    </location>
    <ligand>
        <name>FMN</name>
        <dbReference type="ChEBI" id="CHEBI:58210"/>
    </ligand>
</feature>
<dbReference type="NCBIfam" id="TIGR00558">
    <property type="entry name" value="pdxH"/>
    <property type="match status" value="1"/>
</dbReference>
<dbReference type="GO" id="GO:0008615">
    <property type="term" value="P:pyridoxine biosynthetic process"/>
    <property type="evidence" value="ECO:0007669"/>
    <property type="project" value="UniProtKB-UniRule"/>
</dbReference>
<dbReference type="OrthoDB" id="9780392at2"/>
<dbReference type="EC" id="1.4.3.5" evidence="5"/>
<dbReference type="PANTHER" id="PTHR10851">
    <property type="entry name" value="PYRIDOXINE-5-PHOSPHATE OXIDASE"/>
    <property type="match status" value="1"/>
</dbReference>
<comment type="caution">
    <text evidence="9">The sequence shown here is derived from an EMBL/GenBank/DDBJ whole genome shotgun (WGS) entry which is preliminary data.</text>
</comment>
<evidence type="ECO:0000256" key="5">
    <source>
        <dbReference type="HAMAP-Rule" id="MF_01629"/>
    </source>
</evidence>
<feature type="binding site" evidence="5 6">
    <location>
        <begin position="142"/>
        <end position="143"/>
    </location>
    <ligand>
        <name>FMN</name>
        <dbReference type="ChEBI" id="CHEBI:58210"/>
    </ligand>
</feature>
<keyword evidence="3 5" id="KW-0288">FMN</keyword>
<feature type="binding site" evidence="5 6">
    <location>
        <position position="183"/>
    </location>
    <ligand>
        <name>FMN</name>
        <dbReference type="ChEBI" id="CHEBI:58210"/>
    </ligand>
</feature>
<dbReference type="RefSeq" id="WP_147684622.1">
    <property type="nucleotide sequence ID" value="NZ_VDUX01000002.1"/>
</dbReference>
<dbReference type="PROSITE" id="PS01064">
    <property type="entry name" value="PYRIDOX_OXIDASE"/>
    <property type="match status" value="1"/>
</dbReference>
<feature type="binding site" evidence="5">
    <location>
        <position position="125"/>
    </location>
    <ligand>
        <name>substrate</name>
    </ligand>
</feature>
<comment type="subunit">
    <text evidence="5">Homodimer.</text>
</comment>
<evidence type="ECO:0000313" key="10">
    <source>
        <dbReference type="Proteomes" id="UP000321571"/>
    </source>
</evidence>
<gene>
    <name evidence="5 9" type="primary">pdxH</name>
    <name evidence="9" type="ORF">FHP06_05640</name>
</gene>
<comment type="pathway">
    <text evidence="5">Cofactor metabolism; pyridoxal 5'-phosphate salvage; pyridoxal 5'-phosphate from pyridoxamine 5'-phosphate: step 1/1.</text>
</comment>